<organism evidence="1 2">
    <name type="scientific">Ladona fulva</name>
    <name type="common">Scarce chaser dragonfly</name>
    <name type="synonym">Libellula fulva</name>
    <dbReference type="NCBI Taxonomy" id="123851"/>
    <lineage>
        <taxon>Eukaryota</taxon>
        <taxon>Metazoa</taxon>
        <taxon>Ecdysozoa</taxon>
        <taxon>Arthropoda</taxon>
        <taxon>Hexapoda</taxon>
        <taxon>Insecta</taxon>
        <taxon>Pterygota</taxon>
        <taxon>Palaeoptera</taxon>
        <taxon>Odonata</taxon>
        <taxon>Epiprocta</taxon>
        <taxon>Anisoptera</taxon>
        <taxon>Libelluloidea</taxon>
        <taxon>Libellulidae</taxon>
        <taxon>Ladona</taxon>
    </lineage>
</organism>
<dbReference type="Gene3D" id="3.30.420.10">
    <property type="entry name" value="Ribonuclease H-like superfamily/Ribonuclease H"/>
    <property type="match status" value="1"/>
</dbReference>
<dbReference type="Proteomes" id="UP000792457">
    <property type="component" value="Unassembled WGS sequence"/>
</dbReference>
<dbReference type="InterPro" id="IPR036397">
    <property type="entry name" value="RNaseH_sf"/>
</dbReference>
<evidence type="ECO:0000313" key="1">
    <source>
        <dbReference type="EMBL" id="KAG8229416.1"/>
    </source>
</evidence>
<dbReference type="InterPro" id="IPR012337">
    <property type="entry name" value="RNaseH-like_sf"/>
</dbReference>
<protein>
    <recommendedName>
        <fullName evidence="3">Integrase catalytic domain-containing protein</fullName>
    </recommendedName>
</protein>
<dbReference type="AlphaFoldDB" id="A0A8K0P0Y6"/>
<proteinExistence type="predicted"/>
<dbReference type="OrthoDB" id="5985335at2759"/>
<dbReference type="SUPFAM" id="SSF53098">
    <property type="entry name" value="Ribonuclease H-like"/>
    <property type="match status" value="1"/>
</dbReference>
<keyword evidence="2" id="KW-1185">Reference proteome</keyword>
<dbReference type="EMBL" id="KZ308428">
    <property type="protein sequence ID" value="KAG8229416.1"/>
    <property type="molecule type" value="Genomic_DNA"/>
</dbReference>
<accession>A0A8K0P0Y6</accession>
<reference evidence="1" key="1">
    <citation type="submission" date="2013-04" db="EMBL/GenBank/DDBJ databases">
        <authorList>
            <person name="Qu J."/>
            <person name="Murali S.C."/>
            <person name="Bandaranaike D."/>
            <person name="Bellair M."/>
            <person name="Blankenburg K."/>
            <person name="Chao H."/>
            <person name="Dinh H."/>
            <person name="Doddapaneni H."/>
            <person name="Downs B."/>
            <person name="Dugan-Rocha S."/>
            <person name="Elkadiri S."/>
            <person name="Gnanaolivu R.D."/>
            <person name="Hernandez B."/>
            <person name="Javaid M."/>
            <person name="Jayaseelan J.C."/>
            <person name="Lee S."/>
            <person name="Li M."/>
            <person name="Ming W."/>
            <person name="Munidasa M."/>
            <person name="Muniz J."/>
            <person name="Nguyen L."/>
            <person name="Ongeri F."/>
            <person name="Osuji N."/>
            <person name="Pu L.-L."/>
            <person name="Puazo M."/>
            <person name="Qu C."/>
            <person name="Quiroz J."/>
            <person name="Raj R."/>
            <person name="Weissenberger G."/>
            <person name="Xin Y."/>
            <person name="Zou X."/>
            <person name="Han Y."/>
            <person name="Richards S."/>
            <person name="Worley K."/>
            <person name="Muzny D."/>
            <person name="Gibbs R."/>
        </authorList>
    </citation>
    <scope>NUCLEOTIDE SEQUENCE</scope>
    <source>
        <strain evidence="1">Sampled in the wild</strain>
    </source>
</reference>
<comment type="caution">
    <text evidence="1">The sequence shown here is derived from an EMBL/GenBank/DDBJ whole genome shotgun (WGS) entry which is preliminary data.</text>
</comment>
<evidence type="ECO:0008006" key="3">
    <source>
        <dbReference type="Google" id="ProtNLM"/>
    </source>
</evidence>
<sequence>MNAIVHHLTPPYHSSSNGLTDRMVQTVKHLLAKLPDKDWEVELNNVLLTLHTTPRVATGAPPSVFS</sequence>
<gene>
    <name evidence="1" type="ORF">J437_LFUL000937</name>
</gene>
<reference evidence="1" key="2">
    <citation type="submission" date="2017-10" db="EMBL/GenBank/DDBJ databases">
        <title>Ladona fulva Genome sequencing and assembly.</title>
        <authorList>
            <person name="Murali S."/>
            <person name="Richards S."/>
            <person name="Bandaranaike D."/>
            <person name="Bellair M."/>
            <person name="Blankenburg K."/>
            <person name="Chao H."/>
            <person name="Dinh H."/>
            <person name="Doddapaneni H."/>
            <person name="Dugan-Rocha S."/>
            <person name="Elkadiri S."/>
            <person name="Gnanaolivu R."/>
            <person name="Hernandez B."/>
            <person name="Skinner E."/>
            <person name="Javaid M."/>
            <person name="Lee S."/>
            <person name="Li M."/>
            <person name="Ming W."/>
            <person name="Munidasa M."/>
            <person name="Muniz J."/>
            <person name="Nguyen L."/>
            <person name="Hughes D."/>
            <person name="Osuji N."/>
            <person name="Pu L.-L."/>
            <person name="Puazo M."/>
            <person name="Qu C."/>
            <person name="Quiroz J."/>
            <person name="Raj R."/>
            <person name="Weissenberger G."/>
            <person name="Xin Y."/>
            <person name="Zou X."/>
            <person name="Han Y."/>
            <person name="Worley K."/>
            <person name="Muzny D."/>
            <person name="Gibbs R."/>
        </authorList>
    </citation>
    <scope>NUCLEOTIDE SEQUENCE</scope>
    <source>
        <strain evidence="1">Sampled in the wild</strain>
    </source>
</reference>
<name>A0A8K0P0Y6_LADFU</name>
<evidence type="ECO:0000313" key="2">
    <source>
        <dbReference type="Proteomes" id="UP000792457"/>
    </source>
</evidence>
<dbReference type="GO" id="GO:0003676">
    <property type="term" value="F:nucleic acid binding"/>
    <property type="evidence" value="ECO:0007669"/>
    <property type="project" value="InterPro"/>
</dbReference>